<evidence type="ECO:0000256" key="3">
    <source>
        <dbReference type="ARBA" id="ARBA00022729"/>
    </source>
</evidence>
<dbReference type="Pfam" id="PF00147">
    <property type="entry name" value="Fibrinogen_C"/>
    <property type="match status" value="1"/>
</dbReference>
<dbReference type="PANTHER" id="PTHR47221:SF6">
    <property type="entry name" value="FIBRINOGEN ALPHA CHAIN"/>
    <property type="match status" value="1"/>
</dbReference>
<feature type="transmembrane region" description="Helical" evidence="7">
    <location>
        <begin position="108"/>
        <end position="126"/>
    </location>
</feature>
<dbReference type="Proteomes" id="UP000693946">
    <property type="component" value="Linkage Group LG14"/>
</dbReference>
<dbReference type="PROSITE" id="PS51406">
    <property type="entry name" value="FIBRINOGEN_C_2"/>
    <property type="match status" value="1"/>
</dbReference>
<dbReference type="GO" id="GO:0005576">
    <property type="term" value="C:extracellular region"/>
    <property type="evidence" value="ECO:0007669"/>
    <property type="project" value="UniProtKB-SubCell"/>
</dbReference>
<dbReference type="InterPro" id="IPR020837">
    <property type="entry name" value="Fibrinogen_CS"/>
</dbReference>
<dbReference type="GO" id="GO:0007596">
    <property type="term" value="P:blood coagulation"/>
    <property type="evidence" value="ECO:0007669"/>
    <property type="project" value="InterPro"/>
</dbReference>
<gene>
    <name evidence="9" type="ORF">JOB18_008551</name>
</gene>
<organism evidence="9 10">
    <name type="scientific">Solea senegalensis</name>
    <name type="common">Senegalese sole</name>
    <dbReference type="NCBI Taxonomy" id="28829"/>
    <lineage>
        <taxon>Eukaryota</taxon>
        <taxon>Metazoa</taxon>
        <taxon>Chordata</taxon>
        <taxon>Craniata</taxon>
        <taxon>Vertebrata</taxon>
        <taxon>Euteleostomi</taxon>
        <taxon>Actinopterygii</taxon>
        <taxon>Neopterygii</taxon>
        <taxon>Teleostei</taxon>
        <taxon>Neoteleostei</taxon>
        <taxon>Acanthomorphata</taxon>
        <taxon>Carangaria</taxon>
        <taxon>Pleuronectiformes</taxon>
        <taxon>Pleuronectoidei</taxon>
        <taxon>Soleidae</taxon>
        <taxon>Solea</taxon>
    </lineage>
</organism>
<keyword evidence="7" id="KW-0472">Membrane</keyword>
<dbReference type="InterPro" id="IPR002181">
    <property type="entry name" value="Fibrinogen_a/b/g_C_dom"/>
</dbReference>
<dbReference type="EMBL" id="JAGKHQ010000006">
    <property type="protein sequence ID" value="KAG7513462.1"/>
    <property type="molecule type" value="Genomic_DNA"/>
</dbReference>
<evidence type="ECO:0000256" key="2">
    <source>
        <dbReference type="ARBA" id="ARBA00022525"/>
    </source>
</evidence>
<dbReference type="PANTHER" id="PTHR47221">
    <property type="entry name" value="FIBRINOGEN ALPHA CHAIN"/>
    <property type="match status" value="1"/>
</dbReference>
<dbReference type="AlphaFoldDB" id="A0AAV6S9T8"/>
<keyword evidence="7" id="KW-0812">Transmembrane</keyword>
<protein>
    <recommendedName>
        <fullName evidence="8">Fibrinogen C-terminal domain-containing protein</fullName>
    </recommendedName>
</protein>
<name>A0AAV6S9T8_SOLSE</name>
<dbReference type="CDD" id="cd00087">
    <property type="entry name" value="FReD"/>
    <property type="match status" value="1"/>
</dbReference>
<keyword evidence="4 6" id="KW-0175">Coiled coil</keyword>
<evidence type="ECO:0000313" key="9">
    <source>
        <dbReference type="EMBL" id="KAG7513462.1"/>
    </source>
</evidence>
<evidence type="ECO:0000256" key="7">
    <source>
        <dbReference type="SAM" id="Phobius"/>
    </source>
</evidence>
<feature type="coiled-coil region" evidence="6">
    <location>
        <begin position="170"/>
        <end position="319"/>
    </location>
</feature>
<keyword evidence="7" id="KW-1133">Transmembrane helix</keyword>
<evidence type="ECO:0000256" key="6">
    <source>
        <dbReference type="SAM" id="Coils"/>
    </source>
</evidence>
<keyword evidence="10" id="KW-1185">Reference proteome</keyword>
<evidence type="ECO:0000259" key="8">
    <source>
        <dbReference type="PROSITE" id="PS51406"/>
    </source>
</evidence>
<evidence type="ECO:0000256" key="5">
    <source>
        <dbReference type="ARBA" id="ARBA00023157"/>
    </source>
</evidence>
<evidence type="ECO:0000256" key="1">
    <source>
        <dbReference type="ARBA" id="ARBA00004613"/>
    </source>
</evidence>
<proteinExistence type="predicted"/>
<comment type="caution">
    <text evidence="9">The sequence shown here is derived from an EMBL/GenBank/DDBJ whole genome shotgun (WGS) entry which is preliminary data.</text>
</comment>
<sequence length="550" mass="61751">MQLLLAAATDYDSVLGLTSAQRRSLQDTCRSAACSSVTCTDCSVLDVESKKDNHNEKLSTPPLKLQQPIREDLCCSTSAIKASPCLSSANRHTDIDTLSRRKKKKMRMPQLLVLLFTILVHAASGFPSGGKAVPGRDIYAAWDDVNVVAHGLLQLGQALKENVDKTKVQMREVNAKLRDFGGRVDELEKKQQQQEEDALQTRGARAEEREKMVAGLADQVRENVEGVKKQNKDINSRMDRLEEKVDEVLTAPNLDSNYSDHSGAPFIQKLLAAQNRRIDQLVEKIKQQQEKLEKQSLHLQTLQSKVKQKRVKSQRHREETALQGEMELIKEIQDLPKDCNDVFVRGQRTSGVYTIQPNNSPLFKVLCEITSEGGWTVIQKRHDGSQKFNQQWDSYKKGFGSIDGEFWLGLENIHSLSKQGQYVLQVELSDQAGERQTVRYQFRLDGEEKKFTVHLEQETSPGHQGEHVMSTGLPFSTADQDNDLAAGVNCAELLSGGWWFSSCGESNLNGRFPGESNVDQSQTMFWMSTRGQSSSLRTTLMKITPVTIKQ</sequence>
<dbReference type="InterPro" id="IPR037579">
    <property type="entry name" value="FIB_ANG-like"/>
</dbReference>
<feature type="domain" description="Fibrinogen C-terminal" evidence="8">
    <location>
        <begin position="330"/>
        <end position="547"/>
    </location>
</feature>
<dbReference type="SMART" id="SM00186">
    <property type="entry name" value="FBG"/>
    <property type="match status" value="1"/>
</dbReference>
<accession>A0AAV6S9T8</accession>
<evidence type="ECO:0000313" key="10">
    <source>
        <dbReference type="Proteomes" id="UP000693946"/>
    </source>
</evidence>
<dbReference type="PROSITE" id="PS00514">
    <property type="entry name" value="FIBRINOGEN_C_1"/>
    <property type="match status" value="1"/>
</dbReference>
<comment type="subcellular location">
    <subcellularLocation>
        <location evidence="1">Secreted</location>
    </subcellularLocation>
</comment>
<evidence type="ECO:0000256" key="4">
    <source>
        <dbReference type="ARBA" id="ARBA00023054"/>
    </source>
</evidence>
<keyword evidence="5" id="KW-1015">Disulfide bond</keyword>
<keyword evidence="2" id="KW-0964">Secreted</keyword>
<keyword evidence="3" id="KW-0732">Signal</keyword>
<reference evidence="9 10" key="1">
    <citation type="journal article" date="2021" name="Sci. Rep.">
        <title>Chromosome anchoring in Senegalese sole (Solea senegalensis) reveals sex-associated markers and genome rearrangements in flatfish.</title>
        <authorList>
            <person name="Guerrero-Cozar I."/>
            <person name="Gomez-Garrido J."/>
            <person name="Berbel C."/>
            <person name="Martinez-Blanch J.F."/>
            <person name="Alioto T."/>
            <person name="Claros M.G."/>
            <person name="Gagnaire P.A."/>
            <person name="Manchado M."/>
        </authorList>
    </citation>
    <scope>NUCLEOTIDE SEQUENCE [LARGE SCALE GENOMIC DNA]</scope>
    <source>
        <strain evidence="9">Sse05_10M</strain>
    </source>
</reference>